<dbReference type="Pfam" id="PF01979">
    <property type="entry name" value="Amidohydro_1"/>
    <property type="match status" value="1"/>
</dbReference>
<evidence type="ECO:0000313" key="4">
    <source>
        <dbReference type="Proteomes" id="UP000238701"/>
    </source>
</evidence>
<evidence type="ECO:0000256" key="1">
    <source>
        <dbReference type="SAM" id="SignalP"/>
    </source>
</evidence>
<organism evidence="3 4">
    <name type="scientific">Candidatus Sulfotelmatobacter kueseliae</name>
    <dbReference type="NCBI Taxonomy" id="2042962"/>
    <lineage>
        <taxon>Bacteria</taxon>
        <taxon>Pseudomonadati</taxon>
        <taxon>Acidobacteriota</taxon>
        <taxon>Terriglobia</taxon>
        <taxon>Terriglobales</taxon>
        <taxon>Candidatus Korobacteraceae</taxon>
        <taxon>Candidatus Sulfotelmatobacter</taxon>
    </lineage>
</organism>
<reference evidence="4" key="1">
    <citation type="submission" date="2018-02" db="EMBL/GenBank/DDBJ databases">
        <authorList>
            <person name="Hausmann B."/>
        </authorList>
    </citation>
    <scope>NUCLEOTIDE SEQUENCE [LARGE SCALE GENOMIC DNA]</scope>
    <source>
        <strain evidence="4">Peat soil MAG SbA1</strain>
    </source>
</reference>
<dbReference type="Gene3D" id="3.40.50.10910">
    <property type="entry name" value="Amidohydrolase"/>
    <property type="match status" value="1"/>
</dbReference>
<evidence type="ECO:0000259" key="2">
    <source>
        <dbReference type="Pfam" id="PF01979"/>
    </source>
</evidence>
<feature type="chain" id="PRO_5015595070" evidence="1">
    <location>
        <begin position="21"/>
        <end position="464"/>
    </location>
</feature>
<dbReference type="InterPro" id="IPR051781">
    <property type="entry name" value="Metallo-dep_Hydrolase"/>
</dbReference>
<feature type="signal peptide" evidence="1">
    <location>
        <begin position="1"/>
        <end position="20"/>
    </location>
</feature>
<protein>
    <submittedName>
        <fullName evidence="3">Putative Amidohydrolase</fullName>
    </submittedName>
</protein>
<accession>A0A2U3KAS7</accession>
<dbReference type="PANTHER" id="PTHR43135">
    <property type="entry name" value="ALPHA-D-RIBOSE 1-METHYLPHOSPHONATE 5-TRIPHOSPHATE DIPHOSPHATASE"/>
    <property type="match status" value="1"/>
</dbReference>
<dbReference type="GO" id="GO:0016810">
    <property type="term" value="F:hydrolase activity, acting on carbon-nitrogen (but not peptide) bonds"/>
    <property type="evidence" value="ECO:0007669"/>
    <property type="project" value="InterPro"/>
</dbReference>
<dbReference type="EMBL" id="OMOD01000068">
    <property type="protein sequence ID" value="SPF36657.1"/>
    <property type="molecule type" value="Genomic_DNA"/>
</dbReference>
<dbReference type="SUPFAM" id="SSF51338">
    <property type="entry name" value="Composite domain of metallo-dependent hydrolases"/>
    <property type="match status" value="1"/>
</dbReference>
<dbReference type="Gene3D" id="2.30.40.10">
    <property type="entry name" value="Urease, subunit C, domain 1"/>
    <property type="match status" value="2"/>
</dbReference>
<dbReference type="PANTHER" id="PTHR43135:SF3">
    <property type="entry name" value="ALPHA-D-RIBOSE 1-METHYLPHOSPHONATE 5-TRIPHOSPHATE DIPHOSPHATASE"/>
    <property type="match status" value="1"/>
</dbReference>
<dbReference type="AlphaFoldDB" id="A0A2U3KAS7"/>
<name>A0A2U3KAS7_9BACT</name>
<gene>
    <name evidence="3" type="ORF">SBA1_160027</name>
</gene>
<evidence type="ECO:0000313" key="3">
    <source>
        <dbReference type="EMBL" id="SPF36657.1"/>
    </source>
</evidence>
<dbReference type="SUPFAM" id="SSF51556">
    <property type="entry name" value="Metallo-dependent hydrolases"/>
    <property type="match status" value="1"/>
</dbReference>
<feature type="domain" description="Amidohydrolase-related" evidence="2">
    <location>
        <begin position="87"/>
        <end position="452"/>
    </location>
</feature>
<dbReference type="InterPro" id="IPR032466">
    <property type="entry name" value="Metal_Hydrolase"/>
</dbReference>
<dbReference type="InterPro" id="IPR006680">
    <property type="entry name" value="Amidohydro-rel"/>
</dbReference>
<proteinExistence type="predicted"/>
<keyword evidence="1" id="KW-0732">Signal</keyword>
<dbReference type="Gene3D" id="3.30.110.90">
    <property type="entry name" value="Amidohydrolase"/>
    <property type="match status" value="1"/>
</dbReference>
<sequence length="464" mass="50263">MNPRLLMILFVLLKPTFGTAQPAANSTPALTTVAIIHATLVDVRTGKETPNSVIVIRGDKIERVGTSSEVSVSSSSQALVVDAAQKWVIPGLMDMHAHAGNSPEVPVNLYLAQGVTTIRSPGGNISLLRLLREQIESGKTVGPRLFFSGPLLDGNPPVWPDGSFIVDSPERAQSTVDFLADQGVDFIKVYNNLSEPVLAKIIETATRRGLIVAGHIPRSMTMTRAVELGMKSLEHIRITGREMLPLDVANQIDFLPLGQREPLLWERFDLTAPKFTELIHLLAERAVYLDPTLTVDEGDFVLGPVAQHNNPNNSVLPLEWIKFEESHQSPLFEVPDKLKAIAREGFKKREEFVGMCNRAGVKIIAGTDGPGLGTLVPGYGLHHELQLLVESGLSPLQALRAATLTAAEALGKDKEVGSIESGKLADMLIVDADPLVDIGNASKIELIIKGGKQYRPADLLKNNP</sequence>
<dbReference type="Gene3D" id="3.20.20.140">
    <property type="entry name" value="Metal-dependent hydrolases"/>
    <property type="match status" value="1"/>
</dbReference>
<dbReference type="Proteomes" id="UP000238701">
    <property type="component" value="Unassembled WGS sequence"/>
</dbReference>
<dbReference type="OrthoDB" id="9812068at2"/>
<dbReference type="InterPro" id="IPR011059">
    <property type="entry name" value="Metal-dep_hydrolase_composite"/>
</dbReference>
<keyword evidence="3" id="KW-0378">Hydrolase</keyword>